<accession>A0A645G0U9</accession>
<gene>
    <name evidence="1" type="ORF">SDC9_165168</name>
</gene>
<dbReference type="EMBL" id="VSSQ01065015">
    <property type="protein sequence ID" value="MPN17813.1"/>
    <property type="molecule type" value="Genomic_DNA"/>
</dbReference>
<name>A0A645G0U9_9ZZZZ</name>
<sequence>MQVGKQKIYNNSFEGRNDVLMWDVLEINNEQLLKIKFISKNSKNRQGIRLAIDVGDGYIEVNGIANKGVELWEDTAPKEFICKCFSNEGMLSVYNIWDKGKGRQSQLLTSGMIVDAKENIYTYHCNDYGYDTNFDKLIFSIEML</sequence>
<proteinExistence type="predicted"/>
<organism evidence="1">
    <name type="scientific">bioreactor metagenome</name>
    <dbReference type="NCBI Taxonomy" id="1076179"/>
    <lineage>
        <taxon>unclassified sequences</taxon>
        <taxon>metagenomes</taxon>
        <taxon>ecological metagenomes</taxon>
    </lineage>
</organism>
<dbReference type="AlphaFoldDB" id="A0A645G0U9"/>
<protein>
    <submittedName>
        <fullName evidence="1">Uncharacterized protein</fullName>
    </submittedName>
</protein>
<reference evidence="1" key="1">
    <citation type="submission" date="2019-08" db="EMBL/GenBank/DDBJ databases">
        <authorList>
            <person name="Kucharzyk K."/>
            <person name="Murdoch R.W."/>
            <person name="Higgins S."/>
            <person name="Loffler F."/>
        </authorList>
    </citation>
    <scope>NUCLEOTIDE SEQUENCE</scope>
</reference>
<comment type="caution">
    <text evidence="1">The sequence shown here is derived from an EMBL/GenBank/DDBJ whole genome shotgun (WGS) entry which is preliminary data.</text>
</comment>
<evidence type="ECO:0000313" key="1">
    <source>
        <dbReference type="EMBL" id="MPN17813.1"/>
    </source>
</evidence>